<evidence type="ECO:0000256" key="5">
    <source>
        <dbReference type="ARBA" id="ARBA00023242"/>
    </source>
</evidence>
<organism evidence="7 8">
    <name type="scientific">Canna indica</name>
    <name type="common">Indian-shot</name>
    <dbReference type="NCBI Taxonomy" id="4628"/>
    <lineage>
        <taxon>Eukaryota</taxon>
        <taxon>Viridiplantae</taxon>
        <taxon>Streptophyta</taxon>
        <taxon>Embryophyta</taxon>
        <taxon>Tracheophyta</taxon>
        <taxon>Spermatophyta</taxon>
        <taxon>Magnoliopsida</taxon>
        <taxon>Liliopsida</taxon>
        <taxon>Zingiberales</taxon>
        <taxon>Cannaceae</taxon>
        <taxon>Canna</taxon>
    </lineage>
</organism>
<dbReference type="SMART" id="SM00913">
    <property type="entry name" value="IBN_N"/>
    <property type="match status" value="1"/>
</dbReference>
<dbReference type="PANTHER" id="PTHR10997:SF9">
    <property type="entry name" value="IMPORTIN-9"/>
    <property type="match status" value="1"/>
</dbReference>
<dbReference type="InterPro" id="IPR011989">
    <property type="entry name" value="ARM-like"/>
</dbReference>
<dbReference type="Pfam" id="PF08389">
    <property type="entry name" value="Xpo1"/>
    <property type="match status" value="1"/>
</dbReference>
<comment type="similarity">
    <text evidence="2">Belongs to the importin beta family.</text>
</comment>
<protein>
    <submittedName>
        <fullName evidence="7">Importin-9</fullName>
    </submittedName>
</protein>
<dbReference type="GO" id="GO:0005635">
    <property type="term" value="C:nuclear envelope"/>
    <property type="evidence" value="ECO:0007669"/>
    <property type="project" value="TreeGrafter"/>
</dbReference>
<dbReference type="Gene3D" id="1.25.10.10">
    <property type="entry name" value="Leucine-rich Repeat Variant"/>
    <property type="match status" value="1"/>
</dbReference>
<dbReference type="EMBL" id="CP136895">
    <property type="protein sequence ID" value="WOL12121.1"/>
    <property type="molecule type" value="Genomic_DNA"/>
</dbReference>
<evidence type="ECO:0000313" key="7">
    <source>
        <dbReference type="EMBL" id="WOL12121.1"/>
    </source>
</evidence>
<dbReference type="InterPro" id="IPR056840">
    <property type="entry name" value="HEAT_IPO9_central"/>
</dbReference>
<keyword evidence="4" id="KW-0653">Protein transport</keyword>
<dbReference type="PROSITE" id="PS50166">
    <property type="entry name" value="IMPORTIN_B_NT"/>
    <property type="match status" value="1"/>
</dbReference>
<dbReference type="InterPro" id="IPR058669">
    <property type="entry name" value="TPR_IPO7/11-like"/>
</dbReference>
<dbReference type="GO" id="GO:0006606">
    <property type="term" value="P:protein import into nucleus"/>
    <property type="evidence" value="ECO:0007669"/>
    <property type="project" value="TreeGrafter"/>
</dbReference>
<evidence type="ECO:0000256" key="1">
    <source>
        <dbReference type="ARBA" id="ARBA00004123"/>
    </source>
</evidence>
<evidence type="ECO:0000256" key="3">
    <source>
        <dbReference type="ARBA" id="ARBA00022448"/>
    </source>
</evidence>
<dbReference type="InterPro" id="IPR013598">
    <property type="entry name" value="Exportin-1/Importin-b-like"/>
</dbReference>
<evidence type="ECO:0000313" key="8">
    <source>
        <dbReference type="Proteomes" id="UP001327560"/>
    </source>
</evidence>
<dbReference type="Pfam" id="PF25018">
    <property type="entry name" value="HEAT_IPO9_c"/>
    <property type="match status" value="1"/>
</dbReference>
<gene>
    <name evidence="7" type="ORF">Cni_G20886</name>
</gene>
<dbReference type="InterPro" id="IPR001494">
    <property type="entry name" value="Importin-beta_N"/>
</dbReference>
<dbReference type="AlphaFoldDB" id="A0AAQ3QK75"/>
<dbReference type="InterPro" id="IPR016024">
    <property type="entry name" value="ARM-type_fold"/>
</dbReference>
<accession>A0AAQ3QK75</accession>
<dbReference type="FunFam" id="1.25.10.10:FF:000459">
    <property type="entry name" value="ARM repeat superfamily protein"/>
    <property type="match status" value="1"/>
</dbReference>
<comment type="subcellular location">
    <subcellularLocation>
        <location evidence="1">Nucleus</location>
    </subcellularLocation>
</comment>
<feature type="domain" description="Importin N-terminal" evidence="6">
    <location>
        <begin position="30"/>
        <end position="106"/>
    </location>
</feature>
<keyword evidence="3" id="KW-0813">Transport</keyword>
<dbReference type="GO" id="GO:0031267">
    <property type="term" value="F:small GTPase binding"/>
    <property type="evidence" value="ECO:0007669"/>
    <property type="project" value="InterPro"/>
</dbReference>
<evidence type="ECO:0000259" key="6">
    <source>
        <dbReference type="PROSITE" id="PS50166"/>
    </source>
</evidence>
<dbReference type="Pfam" id="PF25758">
    <property type="entry name" value="TPR_IPO11"/>
    <property type="match status" value="1"/>
</dbReference>
<dbReference type="Proteomes" id="UP001327560">
    <property type="component" value="Chromosome 6"/>
</dbReference>
<name>A0AAQ3QK75_9LILI</name>
<dbReference type="SUPFAM" id="SSF48371">
    <property type="entry name" value="ARM repeat"/>
    <property type="match status" value="1"/>
</dbReference>
<keyword evidence="8" id="KW-1185">Reference proteome</keyword>
<evidence type="ECO:0000256" key="4">
    <source>
        <dbReference type="ARBA" id="ARBA00022927"/>
    </source>
</evidence>
<evidence type="ECO:0000256" key="2">
    <source>
        <dbReference type="ARBA" id="ARBA00007991"/>
    </source>
</evidence>
<keyword evidence="5" id="KW-0539">Nucleus</keyword>
<sequence>MESPADRDQKWLLDCLAATLDTSRDVRSFAEASLQQASSQPGFGAALSKITVDKEIPFGLRQLAAVLLKQFIKQHWQEDDENFVHPVVSPEEKAVIRQLLLCSLDDSHGKIRTAVSMAVASIAQHDWPEGWPELFPFLLKLISDQSNTNGVQGSLRCLALLSDDLDDTLVPKLVPTLFPYLHTIISSAHLYEKSLRAKALSVVHSCVSVLGTMSGVYKTETVAMMLPMFSSLMEQFSIILQDPMKSEDPDDWSIRMEVLKCLIQFVQSIPNLNEMQFSAVLAPLWQTFISSLKVYQLSSVEGSQDSHSGRYDSDGSEKGLDSFIVQLFELLLTIVGKSRLAKVIGGNVKELIYYSIGFLQITEDQEHTWSLDVNQYVADEDDVTYSCRVSGSLLLEELVNAYEGEAINSVIQACQIHFSESCQLKVSGSAHWWRLREAALFALVSLSEQLIEAEASKLIKFNLGDLLEQMIAEDLGIGVHECPFLHARAFSTVYKFYSLLSRRISEQLLYAAIQAISSDVPAPVKVGACRALTQLLPLFSENVQPHIMGLLSSLTSLLRQASDETLHLVLETLQGVVKAGHEQSMTIESVISPIILDVWLQHVSDPFISIDAVEVLEAVKNSPGCLQPLVLRILPPIRSVLEKPQLQPDGLVAGSIDLLIMLLKNAPADVVKAVFDACFNPVIQIVLQSHDHAEMQNATQCLASFVSGGRQDLLMWAGDSGLTMKRLLDAASRLLDPDLESSGSLFVGTYILQLILNLPSQMSLHIHELIASIVRRMQSCEISGLKSSLIVILARLVHLSAPDVDQFINLLLTTPAKGYGNSLQYVMPEWTKLQGEIQGAYQIKVTTTALALLLSTRHAELAKINVQGNLIKPSEGITTRSKAKLAPDRWTIIPLPAKIFALLSDALIDIQEQALDDDDSEDSDWEEASNSENGIQQDILYPLTVPSTVNPSVEHLDAMAKAYDEDEDDDYDDELTIVDPLNEIKLADFLRNSFLNLYNTDQPLFDFLFQSLTDVQKSVVKKVISK</sequence>
<reference evidence="7 8" key="1">
    <citation type="submission" date="2023-10" db="EMBL/GenBank/DDBJ databases">
        <title>Chromosome-scale genome assembly provides insights into flower coloration mechanisms of Canna indica.</title>
        <authorList>
            <person name="Li C."/>
        </authorList>
    </citation>
    <scope>NUCLEOTIDE SEQUENCE [LARGE SCALE GENOMIC DNA]</scope>
    <source>
        <tissue evidence="7">Flower</tissue>
    </source>
</reference>
<proteinExistence type="inferred from homology"/>
<dbReference type="PANTHER" id="PTHR10997">
    <property type="entry name" value="IMPORTIN-7, 8, 11"/>
    <property type="match status" value="1"/>
</dbReference>
<dbReference type="Pfam" id="PF03810">
    <property type="entry name" value="IBN_N"/>
    <property type="match status" value="1"/>
</dbReference>
<dbReference type="GO" id="GO:0005829">
    <property type="term" value="C:cytosol"/>
    <property type="evidence" value="ECO:0007669"/>
    <property type="project" value="TreeGrafter"/>
</dbReference>